<organism evidence="1 2">
    <name type="scientific">Sphingomonas astaxanthinifaciens DSM 22298</name>
    <dbReference type="NCBI Taxonomy" id="1123267"/>
    <lineage>
        <taxon>Bacteria</taxon>
        <taxon>Pseudomonadati</taxon>
        <taxon>Pseudomonadota</taxon>
        <taxon>Alphaproteobacteria</taxon>
        <taxon>Sphingomonadales</taxon>
        <taxon>Sphingomonadaceae</taxon>
        <taxon>Sphingomonas</taxon>
    </lineage>
</organism>
<dbReference type="RefSeq" id="WP_342665811.1">
    <property type="nucleotide sequence ID" value="NZ_BSOO01000003.1"/>
</dbReference>
<dbReference type="Pfam" id="PF08837">
    <property type="entry name" value="DUF1810"/>
    <property type="match status" value="1"/>
</dbReference>
<evidence type="ECO:0008006" key="3">
    <source>
        <dbReference type="Google" id="ProtNLM"/>
    </source>
</evidence>
<evidence type="ECO:0000313" key="2">
    <source>
        <dbReference type="Proteomes" id="UP001156703"/>
    </source>
</evidence>
<dbReference type="Gene3D" id="1.25.40.380">
    <property type="entry name" value="Protein of unknown function DUF1810"/>
    <property type="match status" value="1"/>
</dbReference>
<comment type="caution">
    <text evidence="1">The sequence shown here is derived from an EMBL/GenBank/DDBJ whole genome shotgun (WGS) entry which is preliminary data.</text>
</comment>
<accession>A0ABQ5Z4E3</accession>
<dbReference type="PIRSF" id="PIRSF008546">
    <property type="entry name" value="UCP008546"/>
    <property type="match status" value="1"/>
</dbReference>
<dbReference type="Proteomes" id="UP001156703">
    <property type="component" value="Unassembled WGS sequence"/>
</dbReference>
<dbReference type="InterPro" id="IPR036287">
    <property type="entry name" value="Rv1873-like_sf"/>
</dbReference>
<proteinExistence type="predicted"/>
<gene>
    <name evidence="1" type="ORF">GCM10007925_05300</name>
</gene>
<name>A0ABQ5Z4E3_9SPHN</name>
<sequence length="162" mass="17528">MGIGNLAPADRRGDVRGLDLPSAYRLSLARFVAAQGGVYDLALAELRAGEKRTHWMWFVLPQLRGLGFSIMADRYGLEGLGEARAYLAHPLLGARLRECVAALLTHAGQRSAGEIMGVVDGIKLLSCLTLFEAAGSEPLFARAIDAFYEGERDKRTLQLLAG</sequence>
<dbReference type="InterPro" id="IPR014937">
    <property type="entry name" value="DUF1810"/>
</dbReference>
<keyword evidence="2" id="KW-1185">Reference proteome</keyword>
<reference evidence="2" key="1">
    <citation type="journal article" date="2019" name="Int. J. Syst. Evol. Microbiol.">
        <title>The Global Catalogue of Microorganisms (GCM) 10K type strain sequencing project: providing services to taxonomists for standard genome sequencing and annotation.</title>
        <authorList>
            <consortium name="The Broad Institute Genomics Platform"/>
            <consortium name="The Broad Institute Genome Sequencing Center for Infectious Disease"/>
            <person name="Wu L."/>
            <person name="Ma J."/>
        </authorList>
    </citation>
    <scope>NUCLEOTIDE SEQUENCE [LARGE SCALE GENOMIC DNA]</scope>
    <source>
        <strain evidence="2">NBRC 102146</strain>
    </source>
</reference>
<evidence type="ECO:0000313" key="1">
    <source>
        <dbReference type="EMBL" id="GLR46819.1"/>
    </source>
</evidence>
<dbReference type="SUPFAM" id="SSF140736">
    <property type="entry name" value="Rv1873-like"/>
    <property type="match status" value="1"/>
</dbReference>
<protein>
    <recommendedName>
        <fullName evidence="3">Calpastatin</fullName>
    </recommendedName>
</protein>
<dbReference type="EMBL" id="BSOO01000003">
    <property type="protein sequence ID" value="GLR46819.1"/>
    <property type="molecule type" value="Genomic_DNA"/>
</dbReference>